<dbReference type="InterPro" id="IPR001851">
    <property type="entry name" value="ABC_transp_permease"/>
</dbReference>
<evidence type="ECO:0000313" key="7">
    <source>
        <dbReference type="EMBL" id="RUM97053.1"/>
    </source>
</evidence>
<evidence type="ECO:0000256" key="2">
    <source>
        <dbReference type="ARBA" id="ARBA00022475"/>
    </source>
</evidence>
<dbReference type="EMBL" id="RKST01000014">
    <property type="protein sequence ID" value="RUM97053.1"/>
    <property type="molecule type" value="Genomic_DNA"/>
</dbReference>
<feature type="transmembrane region" description="Helical" evidence="6">
    <location>
        <begin position="168"/>
        <end position="195"/>
    </location>
</feature>
<evidence type="ECO:0000256" key="1">
    <source>
        <dbReference type="ARBA" id="ARBA00004651"/>
    </source>
</evidence>
<dbReference type="PANTHER" id="PTHR30482:SF17">
    <property type="entry name" value="ABC TRANSPORTER ATP-BINDING PROTEIN"/>
    <property type="match status" value="1"/>
</dbReference>
<keyword evidence="8" id="KW-1185">Reference proteome</keyword>
<feature type="transmembrane region" description="Helical" evidence="6">
    <location>
        <begin position="89"/>
        <end position="108"/>
    </location>
</feature>
<dbReference type="AlphaFoldDB" id="A0A432V494"/>
<keyword evidence="3 6" id="KW-0812">Transmembrane</keyword>
<proteinExistence type="predicted"/>
<gene>
    <name evidence="7" type="ORF">EET67_14380</name>
</gene>
<dbReference type="OrthoDB" id="9804361at2"/>
<dbReference type="CDD" id="cd06581">
    <property type="entry name" value="TM_PBP1_LivM_like"/>
    <property type="match status" value="1"/>
</dbReference>
<keyword evidence="4 6" id="KW-1133">Transmembrane helix</keyword>
<dbReference type="Proteomes" id="UP000281647">
    <property type="component" value="Unassembled WGS sequence"/>
</dbReference>
<evidence type="ECO:0000256" key="5">
    <source>
        <dbReference type="ARBA" id="ARBA00023136"/>
    </source>
</evidence>
<evidence type="ECO:0000313" key="8">
    <source>
        <dbReference type="Proteomes" id="UP000281647"/>
    </source>
</evidence>
<name>A0A432V494_9HYPH</name>
<dbReference type="RefSeq" id="WP_128627226.1">
    <property type="nucleotide sequence ID" value="NZ_RKST01000014.1"/>
</dbReference>
<evidence type="ECO:0000256" key="4">
    <source>
        <dbReference type="ARBA" id="ARBA00022989"/>
    </source>
</evidence>
<dbReference type="GO" id="GO:0015658">
    <property type="term" value="F:branched-chain amino acid transmembrane transporter activity"/>
    <property type="evidence" value="ECO:0007669"/>
    <property type="project" value="InterPro"/>
</dbReference>
<protein>
    <submittedName>
        <fullName evidence="7">Branched-chain amino acid ABC transporter permease</fullName>
    </submittedName>
</protein>
<feature type="transmembrane region" description="Helical" evidence="6">
    <location>
        <begin position="251"/>
        <end position="277"/>
    </location>
</feature>
<feature type="transmembrane region" description="Helical" evidence="6">
    <location>
        <begin position="289"/>
        <end position="312"/>
    </location>
</feature>
<evidence type="ECO:0000256" key="6">
    <source>
        <dbReference type="SAM" id="Phobius"/>
    </source>
</evidence>
<sequence>MRSSALPPRILVLHAGVVALLFALNFVLPEYHHAVLARVMLLSVFAMGYNILFGYTGLLSLGHAMFFAAGLYGAGLSVYHLGWSIPAGLAAGIACGAALSTAIGLLALRTTGVAFMIVTMMFAQVFYLLTFYFAEWTGGDDGIVLSQEIRRFFVGDFYLNLTDPTTRYLLALAIFAIVLFATLIAVRSSFGRVLVAIRENEDRARMLGYDTFANKLAAVVLSGTICATAGAAYALLFGYAGSTFAGVQYSILPLLWVLLGGAATTLGPFIGTLFMYYVIDITSSYTSAYLLIVGIALILLVLFFPKGILGTIRARWAGWLP</sequence>
<evidence type="ECO:0000256" key="3">
    <source>
        <dbReference type="ARBA" id="ARBA00022692"/>
    </source>
</evidence>
<comment type="caution">
    <text evidence="7">The sequence shown here is derived from an EMBL/GenBank/DDBJ whole genome shotgun (WGS) entry which is preliminary data.</text>
</comment>
<accession>A0A432V494</accession>
<keyword evidence="2" id="KW-1003">Cell membrane</keyword>
<reference evidence="7 8" key="1">
    <citation type="submission" date="2018-11" db="EMBL/GenBank/DDBJ databases">
        <title>Pseudaminobacter arsenicus sp. nov., an arsenic-resistant bacterium isolated from arsenic-rich aquifers.</title>
        <authorList>
            <person name="Mu Y."/>
        </authorList>
    </citation>
    <scope>NUCLEOTIDE SEQUENCE [LARGE SCALE GENOMIC DNA]</scope>
    <source>
        <strain evidence="7 8">CB3</strain>
    </source>
</reference>
<dbReference type="GO" id="GO:0005886">
    <property type="term" value="C:plasma membrane"/>
    <property type="evidence" value="ECO:0007669"/>
    <property type="project" value="UniProtKB-SubCell"/>
</dbReference>
<feature type="transmembrane region" description="Helical" evidence="6">
    <location>
        <begin position="34"/>
        <end position="52"/>
    </location>
</feature>
<dbReference type="PANTHER" id="PTHR30482">
    <property type="entry name" value="HIGH-AFFINITY BRANCHED-CHAIN AMINO ACID TRANSPORT SYSTEM PERMEASE"/>
    <property type="match status" value="1"/>
</dbReference>
<feature type="transmembrane region" description="Helical" evidence="6">
    <location>
        <begin position="115"/>
        <end position="134"/>
    </location>
</feature>
<feature type="transmembrane region" description="Helical" evidence="6">
    <location>
        <begin position="12"/>
        <end position="28"/>
    </location>
</feature>
<comment type="subcellular location">
    <subcellularLocation>
        <location evidence="1">Cell membrane</location>
        <topology evidence="1">Multi-pass membrane protein</topology>
    </subcellularLocation>
</comment>
<dbReference type="Pfam" id="PF02653">
    <property type="entry name" value="BPD_transp_2"/>
    <property type="match status" value="1"/>
</dbReference>
<keyword evidence="5 6" id="KW-0472">Membrane</keyword>
<feature type="transmembrane region" description="Helical" evidence="6">
    <location>
        <begin position="216"/>
        <end position="239"/>
    </location>
</feature>
<dbReference type="InterPro" id="IPR043428">
    <property type="entry name" value="LivM-like"/>
</dbReference>
<organism evidence="7 8">
    <name type="scientific">Borborobacter arsenicus</name>
    <dbReference type="NCBI Taxonomy" id="1851146"/>
    <lineage>
        <taxon>Bacteria</taxon>
        <taxon>Pseudomonadati</taxon>
        <taxon>Pseudomonadota</taxon>
        <taxon>Alphaproteobacteria</taxon>
        <taxon>Hyphomicrobiales</taxon>
        <taxon>Phyllobacteriaceae</taxon>
        <taxon>Borborobacter</taxon>
    </lineage>
</organism>